<dbReference type="RefSeq" id="WP_379793565.1">
    <property type="nucleotide sequence ID" value="NZ_CP100400.1"/>
</dbReference>
<keyword evidence="2 5" id="KW-0808">Transferase</keyword>
<name>A0ABD5Q788_9EURY</name>
<comment type="caution">
    <text evidence="7">The sequence shown here is derived from an EMBL/GenBank/DDBJ whole genome shotgun (WGS) entry which is preliminary data.</text>
</comment>
<keyword evidence="3 5" id="KW-0520">NAD</keyword>
<feature type="region of interest" description="Disordered" evidence="6">
    <location>
        <begin position="202"/>
        <end position="224"/>
    </location>
</feature>
<evidence type="ECO:0000256" key="6">
    <source>
        <dbReference type="SAM" id="MobiDB-lite"/>
    </source>
</evidence>
<evidence type="ECO:0000256" key="3">
    <source>
        <dbReference type="ARBA" id="ARBA00023027"/>
    </source>
</evidence>
<proteinExistence type="inferred from homology"/>
<keyword evidence="8" id="KW-1185">Reference proteome</keyword>
<dbReference type="SUPFAM" id="SSF56399">
    <property type="entry name" value="ADP-ribosylation"/>
    <property type="match status" value="1"/>
</dbReference>
<dbReference type="InterPro" id="IPR002745">
    <property type="entry name" value="Ptrans_KptA/Tpt1"/>
</dbReference>
<dbReference type="PANTHER" id="PTHR12684:SF2">
    <property type="entry name" value="TRNA 2'-PHOSPHOTRANSFERASE 1"/>
    <property type="match status" value="1"/>
</dbReference>
<evidence type="ECO:0000256" key="4">
    <source>
        <dbReference type="ARBA" id="ARBA00025212"/>
    </source>
</evidence>
<dbReference type="GeneID" id="73046387"/>
<evidence type="ECO:0000313" key="8">
    <source>
        <dbReference type="Proteomes" id="UP001595945"/>
    </source>
</evidence>
<dbReference type="AlphaFoldDB" id="A0ABD5Q788"/>
<feature type="compositionally biased region" description="Basic and acidic residues" evidence="6">
    <location>
        <begin position="209"/>
        <end position="224"/>
    </location>
</feature>
<dbReference type="Gene3D" id="3.20.170.30">
    <property type="match status" value="1"/>
</dbReference>
<organism evidence="7 8">
    <name type="scientific">Halorussus aquaticus</name>
    <dbReference type="NCBI Taxonomy" id="2953748"/>
    <lineage>
        <taxon>Archaea</taxon>
        <taxon>Methanobacteriati</taxon>
        <taxon>Methanobacteriota</taxon>
        <taxon>Stenosarchaea group</taxon>
        <taxon>Halobacteria</taxon>
        <taxon>Halobacteriales</taxon>
        <taxon>Haladaptataceae</taxon>
        <taxon>Halorussus</taxon>
    </lineage>
</organism>
<dbReference type="Gene3D" id="1.10.10.970">
    <property type="entry name" value="RNA 2'-phosphotransferase, Tpt1/KptA family, N-terminal domain"/>
    <property type="match status" value="1"/>
</dbReference>
<evidence type="ECO:0000256" key="5">
    <source>
        <dbReference type="HAMAP-Rule" id="MF_00299"/>
    </source>
</evidence>
<reference evidence="7 8" key="1">
    <citation type="journal article" date="2019" name="Int. J. Syst. Evol. Microbiol.">
        <title>The Global Catalogue of Microorganisms (GCM) 10K type strain sequencing project: providing services to taxonomists for standard genome sequencing and annotation.</title>
        <authorList>
            <consortium name="The Broad Institute Genomics Platform"/>
            <consortium name="The Broad Institute Genome Sequencing Center for Infectious Disease"/>
            <person name="Wu L."/>
            <person name="Ma J."/>
        </authorList>
    </citation>
    <scope>NUCLEOTIDE SEQUENCE [LARGE SCALE GENOMIC DNA]</scope>
    <source>
        <strain evidence="7 8">XZYJ18</strain>
    </source>
</reference>
<dbReference type="GO" id="GO:0006388">
    <property type="term" value="P:tRNA splicing, via endonucleolytic cleavage and ligation"/>
    <property type="evidence" value="ECO:0007669"/>
    <property type="project" value="UniProtKB-UniRule"/>
</dbReference>
<comment type="function">
    <text evidence="4 5">Removes the 2'-phosphate from RNA via an intermediate in which the phosphate is ADP-ribosylated by NAD followed by a presumed transesterification to release the RNA and generate ADP-ribose 1''-2''-cyclic phosphate (APPR&gt;P). May function as an ADP-ribosylase.</text>
</comment>
<dbReference type="InterPro" id="IPR022928">
    <property type="entry name" value="RNA_2'-PTrans_KptA"/>
</dbReference>
<dbReference type="Proteomes" id="UP001595945">
    <property type="component" value="Unassembled WGS sequence"/>
</dbReference>
<evidence type="ECO:0000256" key="2">
    <source>
        <dbReference type="ARBA" id="ARBA00022679"/>
    </source>
</evidence>
<dbReference type="InterPro" id="IPR042080">
    <property type="entry name" value="RNA_2'-PTrans_N"/>
</dbReference>
<dbReference type="GO" id="GO:0016772">
    <property type="term" value="F:transferase activity, transferring phosphorus-containing groups"/>
    <property type="evidence" value="ECO:0007669"/>
    <property type="project" value="UniProtKB-UniRule"/>
</dbReference>
<dbReference type="InterPro" id="IPR042081">
    <property type="entry name" value="RNA_2'-PTrans_C"/>
</dbReference>
<dbReference type="EC" id="2.7.1.-" evidence="5"/>
<dbReference type="PANTHER" id="PTHR12684">
    <property type="entry name" value="PUTATIVE PHOSPHOTRANSFERASE"/>
    <property type="match status" value="1"/>
</dbReference>
<evidence type="ECO:0000256" key="1">
    <source>
        <dbReference type="ARBA" id="ARBA00009836"/>
    </source>
</evidence>
<gene>
    <name evidence="5" type="primary">kptA</name>
    <name evidence="7" type="ORF">ACFO9K_19840</name>
</gene>
<dbReference type="HAMAP" id="MF_00299">
    <property type="entry name" value="KptA"/>
    <property type="match status" value="1"/>
</dbReference>
<protein>
    <recommendedName>
        <fullName evidence="5">Probable RNA 2'-phosphotransferase</fullName>
        <ecNumber evidence="5">2.7.1.-</ecNumber>
    </recommendedName>
</protein>
<dbReference type="Pfam" id="PF01885">
    <property type="entry name" value="PTS_2-RNA"/>
    <property type="match status" value="1"/>
</dbReference>
<accession>A0ABD5Q788</accession>
<sequence length="224" mass="24732">MTDPILRCPDHGFVTASVGGDPNCPECGADAERVLSGERRRRLSKFVSGALRHFPDDAGLELDDRGWADYERLADAVARKYDWADPQLLAAVVATDPKGRFEREGGRIRAAYGHSVDVTLEASESDPESRIPDRLYHGTDPDNLDSILAEGLQSMNRQEVHLSATPAEAREVGRRHAPSPVVLEIDASGMVADGHRVSKRGAETYTADEVPREYLDVREQREKD</sequence>
<comment type="similarity">
    <text evidence="1 5">Belongs to the KptA/TPT1 family.</text>
</comment>
<dbReference type="EMBL" id="JBHSHT010000002">
    <property type="protein sequence ID" value="MFC4826515.1"/>
    <property type="molecule type" value="Genomic_DNA"/>
</dbReference>
<evidence type="ECO:0000313" key="7">
    <source>
        <dbReference type="EMBL" id="MFC4826515.1"/>
    </source>
</evidence>